<dbReference type="Pfam" id="PF00109">
    <property type="entry name" value="ketoacyl-synt"/>
    <property type="match status" value="1"/>
</dbReference>
<dbReference type="SUPFAM" id="SSF53901">
    <property type="entry name" value="Thiolase-like"/>
    <property type="match status" value="1"/>
</dbReference>
<evidence type="ECO:0000259" key="2">
    <source>
        <dbReference type="Pfam" id="PF00109"/>
    </source>
</evidence>
<dbReference type="GO" id="GO:0006633">
    <property type="term" value="P:fatty acid biosynthetic process"/>
    <property type="evidence" value="ECO:0007669"/>
    <property type="project" value="TreeGrafter"/>
</dbReference>
<evidence type="ECO:0000256" key="1">
    <source>
        <dbReference type="ARBA" id="ARBA00022679"/>
    </source>
</evidence>
<dbReference type="eggNOG" id="COG0304">
    <property type="taxonomic scope" value="Bacteria"/>
</dbReference>
<dbReference type="InterPro" id="IPR014030">
    <property type="entry name" value="Ketoacyl_synth_N"/>
</dbReference>
<dbReference type="PANTHER" id="PTHR11712">
    <property type="entry name" value="POLYKETIDE SYNTHASE-RELATED"/>
    <property type="match status" value="1"/>
</dbReference>
<dbReference type="GO" id="GO:0004315">
    <property type="term" value="F:3-oxoacyl-[acyl-carrier-protein] synthase activity"/>
    <property type="evidence" value="ECO:0007669"/>
    <property type="project" value="TreeGrafter"/>
</dbReference>
<protein>
    <recommendedName>
        <fullName evidence="2">Beta-ketoacyl synthase-like N-terminal domain-containing protein</fullName>
    </recommendedName>
</protein>
<gene>
    <name evidence="3" type="ORF">M472_06830</name>
</gene>
<dbReference type="InterPro" id="IPR000794">
    <property type="entry name" value="Beta-ketoacyl_synthase"/>
</dbReference>
<evidence type="ECO:0000313" key="3">
    <source>
        <dbReference type="EMBL" id="ERJ58477.1"/>
    </source>
</evidence>
<dbReference type="EMBL" id="ATDL01000016">
    <property type="protein sequence ID" value="ERJ58477.1"/>
    <property type="molecule type" value="Genomic_DNA"/>
</dbReference>
<dbReference type="Gene3D" id="3.40.47.10">
    <property type="match status" value="1"/>
</dbReference>
<dbReference type="STRING" id="1346330.M472_06830"/>
<proteinExistence type="predicted"/>
<keyword evidence="4" id="KW-1185">Reference proteome</keyword>
<dbReference type="Proteomes" id="UP000016584">
    <property type="component" value="Unassembled WGS sequence"/>
</dbReference>
<dbReference type="PANTHER" id="PTHR11712:SF336">
    <property type="entry name" value="3-OXOACYL-[ACYL-CARRIER-PROTEIN] SYNTHASE, MITOCHONDRIAL"/>
    <property type="match status" value="1"/>
</dbReference>
<feature type="domain" description="Beta-ketoacyl synthase-like N-terminal" evidence="2">
    <location>
        <begin position="73"/>
        <end position="241"/>
    </location>
</feature>
<comment type="caution">
    <text evidence="3">The sequence shown here is derived from an EMBL/GenBank/DDBJ whole genome shotgun (WGS) entry which is preliminary data.</text>
</comment>
<sequence length="380" mass="42130">MSSEQVIKSLVFWITRLQDNLITVLKEEMKEKCFIRGIGVVSAQGIWRSDFFDEAVEITVSKAYAEQPSYKELIAPNMIRRMSKGIKMGIYAAQQALDEAGVSELDAVITGTGLGCLEDSEKFLKNVLDNDEEFLTPTSFIQSTHNTVGAQIALRLGCKAYNFTYVNGAVSFESALLDSLEQLQGGDAHSILVGGIDEISGHTFTLKQLIGEVKADDVQETIRTSNSAGVNYGEGATFFTLSHVSSVDSYAEVVDVCVQNRLDKEELADFVDRFLEVNKLDRSVISALVLGNSGDITYDHYFEELGKLFEDRAQLYYKHLYGHSDIASAFGMATAAYVLKEQSIPENIVWKAGKQIPLTYVLLYNQYKGRDHSLVLLKSS</sequence>
<accession>U2HSJ5</accession>
<dbReference type="InterPro" id="IPR016039">
    <property type="entry name" value="Thiolase-like"/>
</dbReference>
<evidence type="ECO:0000313" key="4">
    <source>
        <dbReference type="Proteomes" id="UP000016584"/>
    </source>
</evidence>
<reference evidence="3 4" key="1">
    <citation type="journal article" date="2013" name="Genome Announc.">
        <title>The Draft Genome Sequence of Sphingomonas paucimobilis Strain HER1398 (Proteobacteria), Host to the Giant PAU Phage, Indicates That It Is a Member of the Genus Sphingobacterium (Bacteroidetes).</title>
        <authorList>
            <person name="White R.A.III."/>
            <person name="Suttle C.A."/>
        </authorList>
    </citation>
    <scope>NUCLEOTIDE SEQUENCE [LARGE SCALE GENOMIC DNA]</scope>
    <source>
        <strain evidence="3 4">HER1398</strain>
    </source>
</reference>
<organism evidence="3 4">
    <name type="scientific">Sphingobacterium paucimobilis HER1398</name>
    <dbReference type="NCBI Taxonomy" id="1346330"/>
    <lineage>
        <taxon>Bacteria</taxon>
        <taxon>Pseudomonadati</taxon>
        <taxon>Bacteroidota</taxon>
        <taxon>Sphingobacteriia</taxon>
        <taxon>Sphingobacteriales</taxon>
        <taxon>Sphingobacteriaceae</taxon>
        <taxon>Sphingobacterium</taxon>
    </lineage>
</organism>
<keyword evidence="1" id="KW-0808">Transferase</keyword>
<dbReference type="PATRIC" id="fig|1346330.5.peg.3026"/>
<dbReference type="AlphaFoldDB" id="U2HSJ5"/>
<name>U2HSJ5_9SPHI</name>